<evidence type="ECO:0000256" key="2">
    <source>
        <dbReference type="ARBA" id="ARBA00022618"/>
    </source>
</evidence>
<dbReference type="RefSeq" id="WP_343764153.1">
    <property type="nucleotide sequence ID" value="NZ_BAAACG010000019.1"/>
</dbReference>
<keyword evidence="4 6" id="KW-0131">Cell cycle</keyword>
<dbReference type="Pfam" id="PF22642">
    <property type="entry name" value="MinC_N_1"/>
    <property type="match status" value="1"/>
</dbReference>
<keyword evidence="3 6" id="KW-0717">Septation</keyword>
<reference evidence="9 10" key="1">
    <citation type="journal article" date="2019" name="Int. J. Syst. Evol. Microbiol.">
        <title>The Global Catalogue of Microorganisms (GCM) 10K type strain sequencing project: providing services to taxonomists for standard genome sequencing and annotation.</title>
        <authorList>
            <consortium name="The Broad Institute Genomics Platform"/>
            <consortium name="The Broad Institute Genome Sequencing Center for Infectious Disease"/>
            <person name="Wu L."/>
            <person name="Ma J."/>
        </authorList>
    </citation>
    <scope>NUCLEOTIDE SEQUENCE [LARGE SCALE GENOMIC DNA]</scope>
    <source>
        <strain evidence="9 10">JCM 1407</strain>
    </source>
</reference>
<evidence type="ECO:0000256" key="5">
    <source>
        <dbReference type="ARBA" id="ARBA00046874"/>
    </source>
</evidence>
<protein>
    <recommendedName>
        <fullName evidence="6">Probable septum site-determining protein MinC</fullName>
    </recommendedName>
</protein>
<dbReference type="InterPro" id="IPR055219">
    <property type="entry name" value="MinC_N_1"/>
</dbReference>
<dbReference type="Proteomes" id="UP001501510">
    <property type="component" value="Unassembled WGS sequence"/>
</dbReference>
<dbReference type="Pfam" id="PF03775">
    <property type="entry name" value="MinC_C"/>
    <property type="match status" value="1"/>
</dbReference>
<dbReference type="PANTHER" id="PTHR34108:SF1">
    <property type="entry name" value="SEPTUM SITE-DETERMINING PROTEIN MINC"/>
    <property type="match status" value="1"/>
</dbReference>
<evidence type="ECO:0000313" key="10">
    <source>
        <dbReference type="Proteomes" id="UP001501510"/>
    </source>
</evidence>
<dbReference type="EMBL" id="BAAACG010000019">
    <property type="protein sequence ID" value="GAA0747545.1"/>
    <property type="molecule type" value="Genomic_DNA"/>
</dbReference>
<evidence type="ECO:0000256" key="1">
    <source>
        <dbReference type="ARBA" id="ARBA00006291"/>
    </source>
</evidence>
<gene>
    <name evidence="6 9" type="primary">minC</name>
    <name evidence="9" type="ORF">GCM10008906_36760</name>
</gene>
<dbReference type="PANTHER" id="PTHR34108">
    <property type="entry name" value="SEPTUM SITE-DETERMINING PROTEIN MINC"/>
    <property type="match status" value="1"/>
</dbReference>
<dbReference type="Gene3D" id="3.30.160.540">
    <property type="match status" value="1"/>
</dbReference>
<dbReference type="NCBIfam" id="NF001775">
    <property type="entry name" value="PRK00513.1-6"/>
    <property type="match status" value="1"/>
</dbReference>
<evidence type="ECO:0000259" key="8">
    <source>
        <dbReference type="Pfam" id="PF22642"/>
    </source>
</evidence>
<proteinExistence type="inferred from homology"/>
<evidence type="ECO:0000259" key="7">
    <source>
        <dbReference type="Pfam" id="PF03775"/>
    </source>
</evidence>
<evidence type="ECO:0000256" key="3">
    <source>
        <dbReference type="ARBA" id="ARBA00023210"/>
    </source>
</evidence>
<dbReference type="InterPro" id="IPR005526">
    <property type="entry name" value="Septum_form_inhib_MinC_C"/>
</dbReference>
<dbReference type="NCBIfam" id="TIGR01222">
    <property type="entry name" value="minC"/>
    <property type="match status" value="1"/>
</dbReference>
<sequence length="211" mass="23908">MLGDGIVIKGNREGLNAIINMNKFRDFDQMLRALMDRLSKGKNFYKGASINVIIDLKCLNEKNLKKLETVLFDEFSIKDCVFEDRKEKKKKFFDGIYEGKTKFIRKTIRSGQVISYSGNLVIIGNVNSGAEVYADGNVIVLGILKGYVHAGFRGNSKAIVAALCLQPSILRISNIMTRSPEDNVKPRYPEVAKIREKTIIVEPYIPNKYMY</sequence>
<organism evidence="9 10">
    <name type="scientific">Clostridium oceanicum</name>
    <dbReference type="NCBI Taxonomy" id="1543"/>
    <lineage>
        <taxon>Bacteria</taxon>
        <taxon>Bacillati</taxon>
        <taxon>Bacillota</taxon>
        <taxon>Clostridia</taxon>
        <taxon>Eubacteriales</taxon>
        <taxon>Clostridiaceae</taxon>
        <taxon>Clostridium</taxon>
    </lineage>
</organism>
<dbReference type="HAMAP" id="MF_00267">
    <property type="entry name" value="MinC"/>
    <property type="match status" value="1"/>
</dbReference>
<keyword evidence="10" id="KW-1185">Reference proteome</keyword>
<comment type="similarity">
    <text evidence="1 6">Belongs to the MinC family.</text>
</comment>
<feature type="domain" description="Septum site-determining protein MinC N-terminal" evidence="8">
    <location>
        <begin position="6"/>
        <end position="79"/>
    </location>
</feature>
<feature type="domain" description="Septum formation inhibitor MinC C-terminal" evidence="7">
    <location>
        <begin position="103"/>
        <end position="201"/>
    </location>
</feature>
<comment type="function">
    <text evidence="6">Cell division inhibitor that blocks the formation of polar Z ring septums. Rapidly oscillates between the poles of the cell to destabilize FtsZ filaments that have formed before they mature into polar Z rings. Prevents FtsZ polymerization.</text>
</comment>
<keyword evidence="2 6" id="KW-0132">Cell division</keyword>
<dbReference type="Gene3D" id="2.160.20.70">
    <property type="match status" value="1"/>
</dbReference>
<comment type="subunit">
    <text evidence="5 6">Interacts with MinD and FtsZ.</text>
</comment>
<dbReference type="InterPro" id="IPR013033">
    <property type="entry name" value="MinC"/>
</dbReference>
<dbReference type="InterPro" id="IPR016098">
    <property type="entry name" value="CAP/MinC_C"/>
</dbReference>
<evidence type="ECO:0000256" key="6">
    <source>
        <dbReference type="HAMAP-Rule" id="MF_00267"/>
    </source>
</evidence>
<dbReference type="SUPFAM" id="SSF63848">
    <property type="entry name" value="Cell-division inhibitor MinC, C-terminal domain"/>
    <property type="match status" value="1"/>
</dbReference>
<accession>A0ABN1JVR9</accession>
<comment type="caution">
    <text evidence="9">The sequence shown here is derived from an EMBL/GenBank/DDBJ whole genome shotgun (WGS) entry which is preliminary data.</text>
</comment>
<name>A0ABN1JVR9_9CLOT</name>
<dbReference type="InterPro" id="IPR036145">
    <property type="entry name" value="MinC_C_sf"/>
</dbReference>
<evidence type="ECO:0000256" key="4">
    <source>
        <dbReference type="ARBA" id="ARBA00023306"/>
    </source>
</evidence>
<evidence type="ECO:0000313" key="9">
    <source>
        <dbReference type="EMBL" id="GAA0747545.1"/>
    </source>
</evidence>